<evidence type="ECO:0000256" key="4">
    <source>
        <dbReference type="SAM" id="MobiDB-lite"/>
    </source>
</evidence>
<evidence type="ECO:0000256" key="2">
    <source>
        <dbReference type="ARBA" id="ARBA00022884"/>
    </source>
</evidence>
<dbReference type="InterPro" id="IPR000504">
    <property type="entry name" value="RRM_dom"/>
</dbReference>
<feature type="domain" description="RRM" evidence="5">
    <location>
        <begin position="561"/>
        <end position="635"/>
    </location>
</feature>
<dbReference type="VEuPathDB" id="FungiDB:YALI0_F01969g"/>
<feature type="region of interest" description="Disordered" evidence="4">
    <location>
        <begin position="458"/>
        <end position="478"/>
    </location>
</feature>
<feature type="compositionally biased region" description="Polar residues" evidence="4">
    <location>
        <begin position="798"/>
        <end position="809"/>
    </location>
</feature>
<dbReference type="Gene3D" id="3.30.70.330">
    <property type="match status" value="3"/>
</dbReference>
<dbReference type="AlphaFoldDB" id="A0A1D8NLL1"/>
<feature type="domain" description="RRM" evidence="5">
    <location>
        <begin position="651"/>
        <end position="731"/>
    </location>
</feature>
<accession>A0A1D8NLL1</accession>
<name>A0A1D8NLL1_YARLL</name>
<feature type="compositionally biased region" description="Low complexity" evidence="4">
    <location>
        <begin position="771"/>
        <end position="783"/>
    </location>
</feature>
<evidence type="ECO:0000259" key="5">
    <source>
        <dbReference type="PROSITE" id="PS50102"/>
    </source>
</evidence>
<dbReference type="EMBL" id="CP017558">
    <property type="protein sequence ID" value="AOW06515.1"/>
    <property type="molecule type" value="Genomic_DNA"/>
</dbReference>
<dbReference type="GO" id="GO:0005634">
    <property type="term" value="C:nucleus"/>
    <property type="evidence" value="ECO:0007669"/>
    <property type="project" value="UniProtKB-ARBA"/>
</dbReference>
<evidence type="ECO:0000313" key="9">
    <source>
        <dbReference type="Proteomes" id="UP000256601"/>
    </source>
</evidence>
<dbReference type="EMBL" id="KZ857324">
    <property type="protein sequence ID" value="RDW29172.1"/>
    <property type="molecule type" value="Genomic_DNA"/>
</dbReference>
<dbReference type="SMART" id="SM00360">
    <property type="entry name" value="RRM"/>
    <property type="match status" value="3"/>
</dbReference>
<feature type="region of interest" description="Disordered" evidence="4">
    <location>
        <begin position="755"/>
        <end position="809"/>
    </location>
</feature>
<protein>
    <recommendedName>
        <fullName evidence="5">RRM domain-containing protein</fullName>
    </recommendedName>
</protein>
<dbReference type="InterPro" id="IPR035979">
    <property type="entry name" value="RBD_domain_sf"/>
</dbReference>
<dbReference type="InterPro" id="IPR034397">
    <property type="entry name" value="Prp24_RRM1"/>
</dbReference>
<dbReference type="InterPro" id="IPR003107">
    <property type="entry name" value="HAT"/>
</dbReference>
<gene>
    <name evidence="7" type="ORF">B0I71DRAFT_90509</name>
    <name evidence="6" type="ORF">YALI1_F03118g</name>
</gene>
<feature type="domain" description="RRM" evidence="5">
    <location>
        <begin position="491"/>
        <end position="560"/>
    </location>
</feature>
<reference evidence="7 9" key="2">
    <citation type="submission" date="2018-07" db="EMBL/GenBank/DDBJ databases">
        <title>Draft Genome Assemblies for Five Robust Yarrowia lipolytica Strains Exhibiting High Lipid Production and Pentose Sugar Utilization and Sugar Alcohol Secretion from Undetoxified Lignocellulosic Biomass Hydrolysates.</title>
        <authorList>
            <consortium name="DOE Joint Genome Institute"/>
            <person name="Walker C."/>
            <person name="Ryu S."/>
            <person name="Na H."/>
            <person name="Zane M."/>
            <person name="LaButti K."/>
            <person name="Lipzen A."/>
            <person name="Haridas S."/>
            <person name="Barry K."/>
            <person name="Grigoriev I.V."/>
            <person name="Quarterman J."/>
            <person name="Slininger P."/>
            <person name="Dien B."/>
            <person name="Trinh C.T."/>
        </authorList>
    </citation>
    <scope>NUCLEOTIDE SEQUENCE [LARGE SCALE GENOMIC DNA]</scope>
    <source>
        <strain evidence="7 9">YB392</strain>
    </source>
</reference>
<sequence>MDLETALERIEKDVYDIEAHNSALKELQELGEQESLLGLLAQSYANVYVDPKFVSLPESADDESVEQLKQIFASPPPTSLLWHIKYIQLLSLVGDSTALLNAFKRLFTWHYRPRGARMLWEEVAAHFTKRLDVDSDKQLFREAYEFVLGLPHFQHELTFSEYKDFLHNQFNETAPKNQAYKAAVKLIGKIEQDGGEYMVSQRFYNNQNDAKLVLGCMMESAEDVAFDPRACEQVLQYLGHVDLRKLKLFKGINIHMAMKEVATLAVRFFPRDGKSWFNAALVTPSTDVEVVLQAPIYEEPSNDTYIDWSWLVRARLLHLDSGGVDLVEGFISTVETAQSGDVSVEKAIIGYYLRVGQSVEFIRDKFKQLTRFKPYSLDLWLMWIDWERRYPKDTNSIQQVYQQALKQVSNGDFEDGKPIVESYQNYLSGEGATAVHSLSSNYFNAGFFVDDRAEKEEPHSMEVDSVATPAEHTDAPVKSTVAEPTRDREHLTVIMAKLPEGTTEEQINTFFSECGEPRNSILNLPFAVIEFSSHDEKLAALTRDHKKLGDQEVRVTDGYHTTVYVTNFAVDDNEQTLREQFGAFGEIASVRLPSLSVHKHRRFCYIQFTTSAAAEAAVQFGKDNDSGIVVEISDPSRAKKEKKEKESNPESTVYISRLNYDTSADEIEAAFGEFGKVTNLTIPNKGQDLGTKKNLGFAFLSFSTVEAAKESLILNGSDILGKNLLVSIADKPRNKRSRPALVSVSKDRFVPRKRKVLGASRDARGSQGGASPSESTVVSSSVSGNRSTEAKPEGASAPKSNSDFRSFLK</sequence>
<evidence type="ECO:0000313" key="7">
    <source>
        <dbReference type="EMBL" id="RDW29172.1"/>
    </source>
</evidence>
<dbReference type="CDD" id="cd12296">
    <property type="entry name" value="RRM1_Prp24"/>
    <property type="match status" value="1"/>
</dbReference>
<keyword evidence="2 3" id="KW-0694">RNA-binding</keyword>
<reference evidence="6 8" key="1">
    <citation type="journal article" date="2016" name="PLoS ONE">
        <title>Sequence Assembly of Yarrowia lipolytica Strain W29/CLIB89 Shows Transposable Element Diversity.</title>
        <authorList>
            <person name="Magnan C."/>
            <person name="Yu J."/>
            <person name="Chang I."/>
            <person name="Jahn E."/>
            <person name="Kanomata Y."/>
            <person name="Wu J."/>
            <person name="Zeller M."/>
            <person name="Oakes M."/>
            <person name="Baldi P."/>
            <person name="Sandmeyer S."/>
        </authorList>
    </citation>
    <scope>NUCLEOTIDE SEQUENCE [LARGE SCALE GENOMIC DNA]</scope>
    <source>
        <strain evidence="6">CLIB89</strain>
        <strain evidence="8">CLIB89(W29)</strain>
    </source>
</reference>
<dbReference type="GO" id="GO:0003723">
    <property type="term" value="F:RNA binding"/>
    <property type="evidence" value="ECO:0007669"/>
    <property type="project" value="UniProtKB-UniRule"/>
</dbReference>
<dbReference type="Proteomes" id="UP000182444">
    <property type="component" value="Chromosome 1F"/>
</dbReference>
<dbReference type="SUPFAM" id="SSF54928">
    <property type="entry name" value="RNA-binding domain, RBD"/>
    <property type="match status" value="2"/>
</dbReference>
<dbReference type="VEuPathDB" id="FungiDB:YALI1_F03118g"/>
<dbReference type="InterPro" id="IPR012677">
    <property type="entry name" value="Nucleotide-bd_a/b_plait_sf"/>
</dbReference>
<dbReference type="Proteomes" id="UP000256601">
    <property type="component" value="Unassembled WGS sequence"/>
</dbReference>
<dbReference type="SUPFAM" id="SSF48452">
    <property type="entry name" value="TPR-like"/>
    <property type="match status" value="1"/>
</dbReference>
<evidence type="ECO:0000256" key="3">
    <source>
        <dbReference type="PROSITE-ProRule" id="PRU00176"/>
    </source>
</evidence>
<evidence type="ECO:0000313" key="6">
    <source>
        <dbReference type="EMBL" id="AOW06515.1"/>
    </source>
</evidence>
<dbReference type="InterPro" id="IPR034350">
    <property type="entry name" value="NUCL_RRM2"/>
</dbReference>
<dbReference type="KEGG" id="yli:2908142"/>
<dbReference type="Gene3D" id="1.25.40.10">
    <property type="entry name" value="Tetratricopeptide repeat domain"/>
    <property type="match status" value="2"/>
</dbReference>
<organism evidence="6 8">
    <name type="scientific">Yarrowia lipolytica</name>
    <name type="common">Candida lipolytica</name>
    <dbReference type="NCBI Taxonomy" id="4952"/>
    <lineage>
        <taxon>Eukaryota</taxon>
        <taxon>Fungi</taxon>
        <taxon>Dikarya</taxon>
        <taxon>Ascomycota</taxon>
        <taxon>Saccharomycotina</taxon>
        <taxon>Dipodascomycetes</taxon>
        <taxon>Dipodascales</taxon>
        <taxon>Dipodascales incertae sedis</taxon>
        <taxon>Yarrowia</taxon>
    </lineage>
</organism>
<proteinExistence type="predicted"/>
<dbReference type="PANTHER" id="PTHR24012">
    <property type="entry name" value="RNA BINDING PROTEIN"/>
    <property type="match status" value="1"/>
</dbReference>
<dbReference type="GO" id="GO:0006396">
    <property type="term" value="P:RNA processing"/>
    <property type="evidence" value="ECO:0007669"/>
    <property type="project" value="InterPro"/>
</dbReference>
<dbReference type="eggNOG" id="KOG0128">
    <property type="taxonomic scope" value="Eukaryota"/>
</dbReference>
<dbReference type="Pfam" id="PF00076">
    <property type="entry name" value="RRM_1"/>
    <property type="match status" value="3"/>
</dbReference>
<dbReference type="InterPro" id="IPR034398">
    <property type="entry name" value="Prp24_RRM2"/>
</dbReference>
<keyword evidence="1" id="KW-0677">Repeat</keyword>
<evidence type="ECO:0000313" key="8">
    <source>
        <dbReference type="Proteomes" id="UP000182444"/>
    </source>
</evidence>
<dbReference type="InterPro" id="IPR011990">
    <property type="entry name" value="TPR-like_helical_dom_sf"/>
</dbReference>
<evidence type="ECO:0000256" key="1">
    <source>
        <dbReference type="ARBA" id="ARBA00022737"/>
    </source>
</evidence>
<dbReference type="PROSITE" id="PS50102">
    <property type="entry name" value="RRM"/>
    <property type="match status" value="3"/>
</dbReference>
<dbReference type="SMART" id="SM00386">
    <property type="entry name" value="HAT"/>
    <property type="match status" value="2"/>
</dbReference>
<dbReference type="CDD" id="cd12297">
    <property type="entry name" value="RRM2_Prp24"/>
    <property type="match status" value="1"/>
</dbReference>
<dbReference type="GeneID" id="2908142"/>
<dbReference type="CDD" id="cd12451">
    <property type="entry name" value="RRM2_NUCLs"/>
    <property type="match status" value="1"/>
</dbReference>